<gene>
    <name evidence="1" type="ORF">OP10G_4099</name>
</gene>
<sequence>MPVLDRRTLSPIEPTQEAVDDLEQRLNFIETKIIPEYAEKLQGNRYMKHP</sequence>
<accession>A0A068NVS4</accession>
<dbReference type="KEGG" id="fgi:OP10G_4099"/>
<dbReference type="HOGENOM" id="CLU_3118073_0_0_0"/>
<evidence type="ECO:0000313" key="2">
    <source>
        <dbReference type="Proteomes" id="UP000027982"/>
    </source>
</evidence>
<evidence type="ECO:0000313" key="1">
    <source>
        <dbReference type="EMBL" id="AIE87467.1"/>
    </source>
</evidence>
<name>A0A068NVS4_FIMGI</name>
<dbReference type="Proteomes" id="UP000027982">
    <property type="component" value="Chromosome"/>
</dbReference>
<protein>
    <submittedName>
        <fullName evidence="1">Uncharacterized protein</fullName>
    </submittedName>
</protein>
<keyword evidence="2" id="KW-1185">Reference proteome</keyword>
<proteinExistence type="predicted"/>
<reference evidence="1 2" key="1">
    <citation type="journal article" date="2014" name="PLoS ONE">
        <title>The first complete genome sequence of the class fimbriimonadia in the phylum armatimonadetes.</title>
        <authorList>
            <person name="Hu Z.Y."/>
            <person name="Wang Y.Z."/>
            <person name="Im W.T."/>
            <person name="Wang S.Y."/>
            <person name="Zhao G.P."/>
            <person name="Zheng H.J."/>
            <person name="Quan Z.X."/>
        </authorList>
    </citation>
    <scope>NUCLEOTIDE SEQUENCE [LARGE SCALE GENOMIC DNA]</scope>
    <source>
        <strain evidence="1">Gsoil 348</strain>
    </source>
</reference>
<organism evidence="1 2">
    <name type="scientific">Fimbriimonas ginsengisoli Gsoil 348</name>
    <dbReference type="NCBI Taxonomy" id="661478"/>
    <lineage>
        <taxon>Bacteria</taxon>
        <taxon>Bacillati</taxon>
        <taxon>Armatimonadota</taxon>
        <taxon>Fimbriimonadia</taxon>
        <taxon>Fimbriimonadales</taxon>
        <taxon>Fimbriimonadaceae</taxon>
        <taxon>Fimbriimonas</taxon>
    </lineage>
</organism>
<dbReference type="EMBL" id="CP007139">
    <property type="protein sequence ID" value="AIE87467.1"/>
    <property type="molecule type" value="Genomic_DNA"/>
</dbReference>
<dbReference type="AlphaFoldDB" id="A0A068NVS4"/>